<dbReference type="Proteomes" id="UP000030466">
    <property type="component" value="Unassembled WGS sequence"/>
</dbReference>
<keyword evidence="3" id="KW-1185">Reference proteome</keyword>
<sequence length="199" mass="22954">MQIEGIRVRVRDWTEEDLVDYEAWIMPPAGGGEHEWQRTDGPFYPNFTAEGAQRWLGTLREHVTAGDWPDPRETMVIADAADDRFIGQVSWYWSEKPTEDPGDGTHLLPLRSLGITVYSPEHWSGGYGTEAMRLWIDYLFAHSDSHRLDLETWSGNAGMCRVAVKLGFTEEARIRRARRVGGEYYDRMVYGVLREEWQG</sequence>
<evidence type="ECO:0000259" key="1">
    <source>
        <dbReference type="PROSITE" id="PS51186"/>
    </source>
</evidence>
<dbReference type="AlphaFoldDB" id="A0A0A6VTW2"/>
<dbReference type="GO" id="GO:0016747">
    <property type="term" value="F:acyltransferase activity, transferring groups other than amino-acyl groups"/>
    <property type="evidence" value="ECO:0007669"/>
    <property type="project" value="InterPro"/>
</dbReference>
<organism evidence="2 3">
    <name type="scientific">Kocuria rosea subsp. polaris</name>
    <dbReference type="NCBI Taxonomy" id="136273"/>
    <lineage>
        <taxon>Bacteria</taxon>
        <taxon>Bacillati</taxon>
        <taxon>Actinomycetota</taxon>
        <taxon>Actinomycetes</taxon>
        <taxon>Micrococcales</taxon>
        <taxon>Micrococcaceae</taxon>
        <taxon>Kocuria</taxon>
    </lineage>
</organism>
<accession>A0A0A6VTW2</accession>
<dbReference type="Gene3D" id="3.40.630.30">
    <property type="match status" value="1"/>
</dbReference>
<dbReference type="Pfam" id="PF13302">
    <property type="entry name" value="Acetyltransf_3"/>
    <property type="match status" value="1"/>
</dbReference>
<proteinExistence type="predicted"/>
<evidence type="ECO:0000313" key="2">
    <source>
        <dbReference type="EMBL" id="KHD97314.1"/>
    </source>
</evidence>
<feature type="domain" description="N-acetyltransferase" evidence="1">
    <location>
        <begin position="8"/>
        <end position="191"/>
    </location>
</feature>
<dbReference type="SUPFAM" id="SSF55729">
    <property type="entry name" value="Acyl-CoA N-acyltransferases (Nat)"/>
    <property type="match status" value="1"/>
</dbReference>
<gene>
    <name evidence="2" type="ORF">GY22_09840</name>
</gene>
<name>A0A0A6VTW2_KOCRO</name>
<dbReference type="PANTHER" id="PTHR43415">
    <property type="entry name" value="SPERMIDINE N(1)-ACETYLTRANSFERASE"/>
    <property type="match status" value="1"/>
</dbReference>
<dbReference type="InterPro" id="IPR016181">
    <property type="entry name" value="Acyl_CoA_acyltransferase"/>
</dbReference>
<protein>
    <submittedName>
        <fullName evidence="2">Acetyltransferase</fullName>
    </submittedName>
</protein>
<reference evidence="2 3" key="1">
    <citation type="journal article" date="2003" name="Int. J. Syst. Evol. Microbiol.">
        <title>Kocuria polaris sp. nov., an orange-pigmented psychrophilic bacterium isolated from an Antarctic cyanobacterial mat sample.</title>
        <authorList>
            <person name="Reddy G.S."/>
            <person name="Prakash J.S."/>
            <person name="Prabahar V."/>
            <person name="Matsumoto G.I."/>
            <person name="Stackebrandt E."/>
            <person name="Shivaji S."/>
        </authorList>
    </citation>
    <scope>NUCLEOTIDE SEQUENCE [LARGE SCALE GENOMIC DNA]</scope>
    <source>
        <strain evidence="2 3">CMS 76or</strain>
    </source>
</reference>
<comment type="caution">
    <text evidence="2">The sequence shown here is derived from an EMBL/GenBank/DDBJ whole genome shotgun (WGS) entry which is preliminary data.</text>
</comment>
<evidence type="ECO:0000313" key="3">
    <source>
        <dbReference type="Proteomes" id="UP000030466"/>
    </source>
</evidence>
<dbReference type="InterPro" id="IPR000182">
    <property type="entry name" value="GNAT_dom"/>
</dbReference>
<dbReference type="PANTHER" id="PTHR43415:SF4">
    <property type="entry name" value="N-ACETYLTRANSFERASE DOMAIN-CONTAINING PROTEIN"/>
    <property type="match status" value="1"/>
</dbReference>
<dbReference type="EMBL" id="JSUH01000008">
    <property type="protein sequence ID" value="KHD97314.1"/>
    <property type="molecule type" value="Genomic_DNA"/>
</dbReference>
<keyword evidence="2" id="KW-0808">Transferase</keyword>
<dbReference type="RefSeq" id="WP_017832750.1">
    <property type="nucleotide sequence ID" value="NZ_JSUH01000008.1"/>
</dbReference>
<dbReference type="PROSITE" id="PS51186">
    <property type="entry name" value="GNAT"/>
    <property type="match status" value="1"/>
</dbReference>